<dbReference type="EMBL" id="LGRX02008919">
    <property type="protein sequence ID" value="KAK3272521.1"/>
    <property type="molecule type" value="Genomic_DNA"/>
</dbReference>
<gene>
    <name evidence="2" type="ORF">CYMTET_19190</name>
</gene>
<feature type="region of interest" description="Disordered" evidence="1">
    <location>
        <begin position="274"/>
        <end position="295"/>
    </location>
</feature>
<sequence length="380" mass="40532">MSETIKAVFFDVDGTLAATTSLGFSATNAILRENGYQQISEAEYKVGTKYTTPERLAWHATGGLDGGNTTDAVGLKLGAKFDDLYVGLVSLETAGFFPGFVAFTAKSYTELVWNFKQSVEGVPKFELPSFEGRQLTPECPERSRLCAAGMKELCEHLQKEGCHIGALSNACGAYVVAVLAANGVSDVFHPQLGADDVPMPKPAPDGLLQCCQMVDAAPSECIYIGDAPSDGFAARAAGMHSIGVTWGSHERASCESAFDELVDDVQALLEAVSARTSSAQMPQDRKSSSTSLASMHQGSEDGAIMNCDKSCREMFSACTQGCGGCAFRAHAASVRTRSIEASTKILHQIQWRKPCYPRWDEGEGTAQHAVKTGGRCGTTY</sequence>
<dbReference type="SFLD" id="SFLDS00003">
    <property type="entry name" value="Haloacid_Dehalogenase"/>
    <property type="match status" value="1"/>
</dbReference>
<dbReference type="PANTHER" id="PTHR43434:SF1">
    <property type="entry name" value="PHOSPHOGLYCOLATE PHOSPHATASE"/>
    <property type="match status" value="1"/>
</dbReference>
<dbReference type="NCBIfam" id="TIGR01509">
    <property type="entry name" value="HAD-SF-IA-v3"/>
    <property type="match status" value="1"/>
</dbReference>
<dbReference type="SFLD" id="SFLDG01129">
    <property type="entry name" value="C1.5:_HAD__Beta-PGM__Phosphata"/>
    <property type="match status" value="1"/>
</dbReference>
<dbReference type="GO" id="GO:0006281">
    <property type="term" value="P:DNA repair"/>
    <property type="evidence" value="ECO:0007669"/>
    <property type="project" value="TreeGrafter"/>
</dbReference>
<organism evidence="2 3">
    <name type="scientific">Cymbomonas tetramitiformis</name>
    <dbReference type="NCBI Taxonomy" id="36881"/>
    <lineage>
        <taxon>Eukaryota</taxon>
        <taxon>Viridiplantae</taxon>
        <taxon>Chlorophyta</taxon>
        <taxon>Pyramimonadophyceae</taxon>
        <taxon>Pyramimonadales</taxon>
        <taxon>Pyramimonadaceae</taxon>
        <taxon>Cymbomonas</taxon>
    </lineage>
</organism>
<dbReference type="InterPro" id="IPR036412">
    <property type="entry name" value="HAD-like_sf"/>
</dbReference>
<dbReference type="Gene3D" id="3.40.50.1000">
    <property type="entry name" value="HAD superfamily/HAD-like"/>
    <property type="match status" value="1"/>
</dbReference>
<dbReference type="InterPro" id="IPR050155">
    <property type="entry name" value="HAD-like_hydrolase_sf"/>
</dbReference>
<dbReference type="Pfam" id="PF00702">
    <property type="entry name" value="Hydrolase"/>
    <property type="match status" value="1"/>
</dbReference>
<dbReference type="Proteomes" id="UP001190700">
    <property type="component" value="Unassembled WGS sequence"/>
</dbReference>
<name>A0AAE0L550_9CHLO</name>
<dbReference type="InterPro" id="IPR023214">
    <property type="entry name" value="HAD_sf"/>
</dbReference>
<evidence type="ECO:0000256" key="1">
    <source>
        <dbReference type="SAM" id="MobiDB-lite"/>
    </source>
</evidence>
<accession>A0AAE0L550</accession>
<dbReference type="InterPro" id="IPR006439">
    <property type="entry name" value="HAD-SF_hydro_IA"/>
</dbReference>
<dbReference type="AlphaFoldDB" id="A0AAE0L550"/>
<dbReference type="SUPFAM" id="SSF56784">
    <property type="entry name" value="HAD-like"/>
    <property type="match status" value="1"/>
</dbReference>
<evidence type="ECO:0000313" key="3">
    <source>
        <dbReference type="Proteomes" id="UP001190700"/>
    </source>
</evidence>
<reference evidence="2 3" key="1">
    <citation type="journal article" date="2015" name="Genome Biol. Evol.">
        <title>Comparative Genomics of a Bacterivorous Green Alga Reveals Evolutionary Causalities and Consequences of Phago-Mixotrophic Mode of Nutrition.</title>
        <authorList>
            <person name="Burns J.A."/>
            <person name="Paasch A."/>
            <person name="Narechania A."/>
            <person name="Kim E."/>
        </authorList>
    </citation>
    <scope>NUCLEOTIDE SEQUENCE [LARGE SCALE GENOMIC DNA]</scope>
    <source>
        <strain evidence="2 3">PLY_AMNH</strain>
    </source>
</reference>
<evidence type="ECO:0008006" key="4">
    <source>
        <dbReference type="Google" id="ProtNLM"/>
    </source>
</evidence>
<evidence type="ECO:0000313" key="2">
    <source>
        <dbReference type="EMBL" id="KAK3272521.1"/>
    </source>
</evidence>
<dbReference type="GO" id="GO:0008967">
    <property type="term" value="F:phosphoglycolate phosphatase activity"/>
    <property type="evidence" value="ECO:0007669"/>
    <property type="project" value="TreeGrafter"/>
</dbReference>
<protein>
    <recommendedName>
        <fullName evidence="4">Phosphoglycolate phosphatase</fullName>
    </recommendedName>
</protein>
<comment type="caution">
    <text evidence="2">The sequence shown here is derived from an EMBL/GenBank/DDBJ whole genome shotgun (WGS) entry which is preliminary data.</text>
</comment>
<proteinExistence type="predicted"/>
<keyword evidence="3" id="KW-1185">Reference proteome</keyword>
<dbReference type="PANTHER" id="PTHR43434">
    <property type="entry name" value="PHOSPHOGLYCOLATE PHOSPHATASE"/>
    <property type="match status" value="1"/>
</dbReference>